<evidence type="ECO:0008006" key="2">
    <source>
        <dbReference type="Google" id="ProtNLM"/>
    </source>
</evidence>
<sequence length="196" mass="19973">MSTKGFFMTSVLHRPAHRTRLVPVLTSVLTLTLGLTVSACSADAPSTPAAHETATTSAAVTMVDPWVKAADSGMTGVFGTISNTRDTDVRLTAGTSSAAAKVELHEMAADASGTMVMRPKEGGFVVPAHGSLTLSPGGLHIMLMGLTAPVKPGDDVRVTLSADDGTTLEVTASARSFAGANESYSGTASPMPSPMP</sequence>
<accession>A0A1J5R714</accession>
<dbReference type="InterPro" id="IPR007410">
    <property type="entry name" value="LpqE-like"/>
</dbReference>
<dbReference type="PANTHER" id="PTHR36302">
    <property type="entry name" value="BLR7088 PROTEIN"/>
    <property type="match status" value="1"/>
</dbReference>
<protein>
    <recommendedName>
        <fullName evidence="2">Copper chaperone PCu(A)C</fullName>
    </recommendedName>
</protein>
<dbReference type="SUPFAM" id="SSF110087">
    <property type="entry name" value="DR1885-like metal-binding protein"/>
    <property type="match status" value="1"/>
</dbReference>
<comment type="caution">
    <text evidence="1">The sequence shown here is derived from an EMBL/GenBank/DDBJ whole genome shotgun (WGS) entry which is preliminary data.</text>
</comment>
<evidence type="ECO:0000313" key="1">
    <source>
        <dbReference type="EMBL" id="OIQ91776.1"/>
    </source>
</evidence>
<reference evidence="1" key="1">
    <citation type="submission" date="2016-10" db="EMBL/GenBank/DDBJ databases">
        <title>Sequence of Gallionella enrichment culture.</title>
        <authorList>
            <person name="Poehlein A."/>
            <person name="Muehling M."/>
            <person name="Daniel R."/>
        </authorList>
    </citation>
    <scope>NUCLEOTIDE SEQUENCE</scope>
</reference>
<organism evidence="1">
    <name type="scientific">mine drainage metagenome</name>
    <dbReference type="NCBI Taxonomy" id="410659"/>
    <lineage>
        <taxon>unclassified sequences</taxon>
        <taxon>metagenomes</taxon>
        <taxon>ecological metagenomes</taxon>
    </lineage>
</organism>
<dbReference type="EMBL" id="MLJW01000249">
    <property type="protein sequence ID" value="OIQ91776.1"/>
    <property type="molecule type" value="Genomic_DNA"/>
</dbReference>
<dbReference type="PANTHER" id="PTHR36302:SF1">
    <property type="entry name" value="COPPER CHAPERONE PCU(A)C"/>
    <property type="match status" value="1"/>
</dbReference>
<dbReference type="Pfam" id="PF04314">
    <property type="entry name" value="PCuAC"/>
    <property type="match status" value="1"/>
</dbReference>
<dbReference type="Gene3D" id="2.60.40.1890">
    <property type="entry name" value="PCu(A)C copper chaperone"/>
    <property type="match status" value="1"/>
</dbReference>
<name>A0A1J5R714_9ZZZZ</name>
<proteinExistence type="predicted"/>
<dbReference type="AlphaFoldDB" id="A0A1J5R714"/>
<dbReference type="InterPro" id="IPR036182">
    <property type="entry name" value="PCuAC_sf"/>
</dbReference>
<dbReference type="InterPro" id="IPR058248">
    <property type="entry name" value="Lxx211020-like"/>
</dbReference>
<gene>
    <name evidence="1" type="ORF">GALL_263150</name>
</gene>